<dbReference type="InterPro" id="IPR036271">
    <property type="entry name" value="Tet_transcr_reg_TetR-rel_C_sf"/>
</dbReference>
<dbReference type="SUPFAM" id="SSF48498">
    <property type="entry name" value="Tetracyclin repressor-like, C-terminal domain"/>
    <property type="match status" value="1"/>
</dbReference>
<proteinExistence type="predicted"/>
<dbReference type="Gene3D" id="1.10.10.60">
    <property type="entry name" value="Homeodomain-like"/>
    <property type="match status" value="1"/>
</dbReference>
<keyword evidence="3" id="KW-0804">Transcription</keyword>
<evidence type="ECO:0000256" key="1">
    <source>
        <dbReference type="ARBA" id="ARBA00023015"/>
    </source>
</evidence>
<keyword evidence="8" id="KW-1185">Reference proteome</keyword>
<dbReference type="EMBL" id="JBHXIJ010000025">
    <property type="protein sequence ID" value="MFD5098580.1"/>
    <property type="molecule type" value="Genomic_DNA"/>
</dbReference>
<dbReference type="SUPFAM" id="SSF46689">
    <property type="entry name" value="Homeodomain-like"/>
    <property type="match status" value="1"/>
</dbReference>
<dbReference type="PANTHER" id="PTHR30055">
    <property type="entry name" value="HTH-TYPE TRANSCRIPTIONAL REGULATOR RUTR"/>
    <property type="match status" value="1"/>
</dbReference>
<dbReference type="Proteomes" id="UP001598448">
    <property type="component" value="Unassembled WGS sequence"/>
</dbReference>
<gene>
    <name evidence="7" type="ORF">ACFWJN_06315</name>
</gene>
<evidence type="ECO:0000256" key="3">
    <source>
        <dbReference type="ARBA" id="ARBA00023163"/>
    </source>
</evidence>
<feature type="DNA-binding region" description="H-T-H motif" evidence="4">
    <location>
        <begin position="47"/>
        <end position="66"/>
    </location>
</feature>
<comment type="caution">
    <text evidence="7">The sequence shown here is derived from an EMBL/GenBank/DDBJ whole genome shotgun (WGS) entry which is preliminary data.</text>
</comment>
<dbReference type="PROSITE" id="PS50977">
    <property type="entry name" value="HTH_TETR_2"/>
    <property type="match status" value="1"/>
</dbReference>
<reference evidence="7 8" key="1">
    <citation type="submission" date="2024-09" db="EMBL/GenBank/DDBJ databases">
        <title>The Natural Products Discovery Center: Release of the First 8490 Sequenced Strains for Exploring Actinobacteria Biosynthetic Diversity.</title>
        <authorList>
            <person name="Kalkreuter E."/>
            <person name="Kautsar S.A."/>
            <person name="Yang D."/>
            <person name="Bader C.D."/>
            <person name="Teijaro C.N."/>
            <person name="Fluegel L."/>
            <person name="Davis C.M."/>
            <person name="Simpson J.R."/>
            <person name="Lauterbach L."/>
            <person name="Steele A.D."/>
            <person name="Gui C."/>
            <person name="Meng S."/>
            <person name="Li G."/>
            <person name="Viehrig K."/>
            <person name="Ye F."/>
            <person name="Su P."/>
            <person name="Kiefer A.F."/>
            <person name="Nichols A."/>
            <person name="Cepeda A.J."/>
            <person name="Yan W."/>
            <person name="Fan B."/>
            <person name="Jiang Y."/>
            <person name="Adhikari A."/>
            <person name="Zheng C.-J."/>
            <person name="Schuster L."/>
            <person name="Cowan T.M."/>
            <person name="Smanski M.J."/>
            <person name="Chevrette M.G."/>
            <person name="De Carvalho L.P.S."/>
            <person name="Shen B."/>
        </authorList>
    </citation>
    <scope>NUCLEOTIDE SEQUENCE [LARGE SCALE GENOMIC DNA]</scope>
    <source>
        <strain evidence="7 8">NPDC058348</strain>
    </source>
</reference>
<evidence type="ECO:0000256" key="5">
    <source>
        <dbReference type="SAM" id="MobiDB-lite"/>
    </source>
</evidence>
<evidence type="ECO:0000259" key="6">
    <source>
        <dbReference type="PROSITE" id="PS50977"/>
    </source>
</evidence>
<accession>A0ABW6FGJ0</accession>
<dbReference type="Pfam" id="PF02909">
    <property type="entry name" value="TetR_C_1"/>
    <property type="match status" value="1"/>
</dbReference>
<evidence type="ECO:0000256" key="2">
    <source>
        <dbReference type="ARBA" id="ARBA00023125"/>
    </source>
</evidence>
<name>A0ABW6FGJ0_9ACTN</name>
<organism evidence="7 8">
    <name type="scientific">Streptomyces albidochromogenes</name>
    <dbReference type="NCBI Taxonomy" id="329524"/>
    <lineage>
        <taxon>Bacteria</taxon>
        <taxon>Bacillati</taxon>
        <taxon>Actinomycetota</taxon>
        <taxon>Actinomycetes</taxon>
        <taxon>Kitasatosporales</taxon>
        <taxon>Streptomycetaceae</taxon>
        <taxon>Streptomyces</taxon>
    </lineage>
</organism>
<dbReference type="InterPro" id="IPR009057">
    <property type="entry name" value="Homeodomain-like_sf"/>
</dbReference>
<dbReference type="Gene3D" id="1.10.357.10">
    <property type="entry name" value="Tetracycline Repressor, domain 2"/>
    <property type="match status" value="1"/>
</dbReference>
<dbReference type="InterPro" id="IPR050109">
    <property type="entry name" value="HTH-type_TetR-like_transc_reg"/>
</dbReference>
<dbReference type="PANTHER" id="PTHR30055:SF151">
    <property type="entry name" value="TRANSCRIPTIONAL REGULATORY PROTEIN"/>
    <property type="match status" value="1"/>
</dbReference>
<dbReference type="RefSeq" id="WP_386709753.1">
    <property type="nucleotide sequence ID" value="NZ_JBHXIJ010000025.1"/>
</dbReference>
<keyword evidence="2 4" id="KW-0238">DNA-binding</keyword>
<evidence type="ECO:0000313" key="8">
    <source>
        <dbReference type="Proteomes" id="UP001598448"/>
    </source>
</evidence>
<sequence>MVKQANAGPEGPGRRASDQGRFGPLRRERVLAVALDVVDRDGLSGLTMRKLGAELGVEATALYRYAPSKDALLDGVVEEFYRELDHDLTSGPRPTPSPAQDWRAELHRIALAAYDVALRHPHVVPLMCARLLATPLARRPPPILRSDEHVLALLHDAGLDDPSAVRIHRAFTAWLLGYLLVELRAMDDDPDETDPAFRLGLHRIPEREFPRLRATAITLADRGGPVELEAGLDALLRGGPLPRTTRRMEH</sequence>
<evidence type="ECO:0000313" key="7">
    <source>
        <dbReference type="EMBL" id="MFD5098580.1"/>
    </source>
</evidence>
<protein>
    <submittedName>
        <fullName evidence="7">TetR/AcrR family transcriptional regulator</fullName>
    </submittedName>
</protein>
<feature type="region of interest" description="Disordered" evidence="5">
    <location>
        <begin position="1"/>
        <end position="21"/>
    </location>
</feature>
<dbReference type="InterPro" id="IPR004111">
    <property type="entry name" value="Repressor_TetR_C"/>
</dbReference>
<evidence type="ECO:0000256" key="4">
    <source>
        <dbReference type="PROSITE-ProRule" id="PRU00335"/>
    </source>
</evidence>
<dbReference type="InterPro" id="IPR001647">
    <property type="entry name" value="HTH_TetR"/>
</dbReference>
<keyword evidence="1" id="KW-0805">Transcription regulation</keyword>
<dbReference type="Pfam" id="PF00440">
    <property type="entry name" value="TetR_N"/>
    <property type="match status" value="1"/>
</dbReference>
<feature type="domain" description="HTH tetR-type" evidence="6">
    <location>
        <begin position="24"/>
        <end position="84"/>
    </location>
</feature>